<sequence>MSAAVDLRRRRHTERQEETSPPSALQHCHLLDSRGDTSLPDWALALPGSHTSDSEGEYQGCCPHGTLKLSDKARSENHSGVTAR</sequence>
<reference evidence="2" key="1">
    <citation type="journal article" date="2023" name="Science">
        <title>Genome structures resolve the early diversification of teleost fishes.</title>
        <authorList>
            <person name="Parey E."/>
            <person name="Louis A."/>
            <person name="Montfort J."/>
            <person name="Bouchez O."/>
            <person name="Roques C."/>
            <person name="Iampietro C."/>
            <person name="Lluch J."/>
            <person name="Castinel A."/>
            <person name="Donnadieu C."/>
            <person name="Desvignes T."/>
            <person name="Floi Bucao C."/>
            <person name="Jouanno E."/>
            <person name="Wen M."/>
            <person name="Mejri S."/>
            <person name="Dirks R."/>
            <person name="Jansen H."/>
            <person name="Henkel C."/>
            <person name="Chen W.J."/>
            <person name="Zahm M."/>
            <person name="Cabau C."/>
            <person name="Klopp C."/>
            <person name="Thompson A.W."/>
            <person name="Robinson-Rechavi M."/>
            <person name="Braasch I."/>
            <person name="Lecointre G."/>
            <person name="Bobe J."/>
            <person name="Postlethwait J.H."/>
            <person name="Berthelot C."/>
            <person name="Roest Crollius H."/>
            <person name="Guiguen Y."/>
        </authorList>
    </citation>
    <scope>NUCLEOTIDE SEQUENCE</scope>
    <source>
        <strain evidence="2">NC1722</strain>
    </source>
</reference>
<feature type="region of interest" description="Disordered" evidence="1">
    <location>
        <begin position="1"/>
        <end position="24"/>
    </location>
</feature>
<dbReference type="Proteomes" id="UP001221898">
    <property type="component" value="Unassembled WGS sequence"/>
</dbReference>
<protein>
    <submittedName>
        <fullName evidence="2">Uncharacterized protein</fullName>
    </submittedName>
</protein>
<organism evidence="2 3">
    <name type="scientific">Aldrovandia affinis</name>
    <dbReference type="NCBI Taxonomy" id="143900"/>
    <lineage>
        <taxon>Eukaryota</taxon>
        <taxon>Metazoa</taxon>
        <taxon>Chordata</taxon>
        <taxon>Craniata</taxon>
        <taxon>Vertebrata</taxon>
        <taxon>Euteleostomi</taxon>
        <taxon>Actinopterygii</taxon>
        <taxon>Neopterygii</taxon>
        <taxon>Teleostei</taxon>
        <taxon>Notacanthiformes</taxon>
        <taxon>Halosauridae</taxon>
        <taxon>Aldrovandia</taxon>
    </lineage>
</organism>
<keyword evidence="3" id="KW-1185">Reference proteome</keyword>
<proteinExistence type="predicted"/>
<evidence type="ECO:0000256" key="1">
    <source>
        <dbReference type="SAM" id="MobiDB-lite"/>
    </source>
</evidence>
<comment type="caution">
    <text evidence="2">The sequence shown here is derived from an EMBL/GenBank/DDBJ whole genome shotgun (WGS) entry which is preliminary data.</text>
</comment>
<evidence type="ECO:0000313" key="3">
    <source>
        <dbReference type="Proteomes" id="UP001221898"/>
    </source>
</evidence>
<name>A0AAD7RK00_9TELE</name>
<gene>
    <name evidence="2" type="ORF">AAFF_G00190860</name>
</gene>
<accession>A0AAD7RK00</accession>
<dbReference type="AlphaFoldDB" id="A0AAD7RK00"/>
<evidence type="ECO:0000313" key="2">
    <source>
        <dbReference type="EMBL" id="KAJ8385297.1"/>
    </source>
</evidence>
<dbReference type="EMBL" id="JAINUG010000254">
    <property type="protein sequence ID" value="KAJ8385297.1"/>
    <property type="molecule type" value="Genomic_DNA"/>
</dbReference>